<feature type="compositionally biased region" description="Polar residues" evidence="1">
    <location>
        <begin position="582"/>
        <end position="594"/>
    </location>
</feature>
<feature type="compositionally biased region" description="Acidic residues" evidence="1">
    <location>
        <begin position="618"/>
        <end position="633"/>
    </location>
</feature>
<feature type="transmembrane region" description="Helical" evidence="2">
    <location>
        <begin position="93"/>
        <end position="112"/>
    </location>
</feature>
<dbReference type="OrthoDB" id="9804023at2"/>
<protein>
    <recommendedName>
        <fullName evidence="3">Transglutaminase-like domain-containing protein</fullName>
    </recommendedName>
</protein>
<feature type="transmembrane region" description="Helical" evidence="2">
    <location>
        <begin position="149"/>
        <end position="173"/>
    </location>
</feature>
<accession>A0A223S5M4</accession>
<name>A0A223S5M4_9ACTN</name>
<sequence>MARLPDRHRGGPARPGRSRPRGGRTRVGRCGAVRTGIWGACFLVLAWTATVLATLPALTPLISGRQWWSAIVLTVAAVALTGVVLRVVRLPEVILPLAQAAAGVVTLTALFAPERAVGGLIPTPQTVGSLLVLITEGRAEIDASPAPVAAIPGVVLVVALGMGLLALVADFIVVTVRAPALVGLPLAGMLFLVLSVNDQGIGWWAFALAAAGYLGLLTVDGWIRGALRGIRPPPGTDSAPPLLGTLRRAATAGGVAAVAIVLALLTPLAVPGLADNALFRMAQGGVIGDDAVTTTHPLVSLRTQLAADSQTPVLTYRTDDPAPDYLRTYVLDVFDGENWTMSTLRAGRDNRVGDDRLPLPPGTPALTGDPVTTEVSVAGDARNVDFLPMPYPALSVDVPGEWFADPATQMVFSTGGRTRSLGYQVESLRSRPSAAELADGGRGTAGVDSQYLSVPEGVDSRVAGLARSIVRGADTPHERAVVLQDWFTREGGFTYDLRPPPMPPGADPLSHFLFASRVGYCEQFAGSMALMARQVGIPARVATGYTAGTEVADGRWKVAQSDAHAWPELYFEGQGWLRFEPTPSSGAGQGTASVPSYAEPAQERATAPDTRAPRPDADAPDEGAEQPEGDAPEDGGAAAPAPGSGADSAGGAIDAESLRRTLLAAAVGLLVLLTPALTTAAIRHVRQTSATTASARARAAWLGLRDEAADLRVPWSPAESPRSIARRLTADYELFGSAREALWRIALSEESARYAPHPVVPLSLPADVHTVRRALRARLGVLALIRAILLPRSLLRLPGVLRRAVRVRTG</sequence>
<dbReference type="InterPro" id="IPR002931">
    <property type="entry name" value="Transglutaminase-like"/>
</dbReference>
<feature type="transmembrane region" description="Helical" evidence="2">
    <location>
        <begin position="67"/>
        <end position="88"/>
    </location>
</feature>
<feature type="transmembrane region" description="Helical" evidence="2">
    <location>
        <begin position="36"/>
        <end position="55"/>
    </location>
</feature>
<dbReference type="AlphaFoldDB" id="A0A223S5M4"/>
<evidence type="ECO:0000259" key="3">
    <source>
        <dbReference type="SMART" id="SM00460"/>
    </source>
</evidence>
<feature type="region of interest" description="Disordered" evidence="1">
    <location>
        <begin position="1"/>
        <end position="26"/>
    </location>
</feature>
<feature type="domain" description="Transglutaminase-like" evidence="3">
    <location>
        <begin position="513"/>
        <end position="583"/>
    </location>
</feature>
<dbReference type="SUPFAM" id="SSF54001">
    <property type="entry name" value="Cysteine proteinases"/>
    <property type="match status" value="1"/>
</dbReference>
<dbReference type="KEGG" id="ngv:CDO52_12020"/>
<dbReference type="InterPro" id="IPR038765">
    <property type="entry name" value="Papain-like_cys_pep_sf"/>
</dbReference>
<feature type="compositionally biased region" description="Basic residues" evidence="1">
    <location>
        <begin position="16"/>
        <end position="26"/>
    </location>
</feature>
<evidence type="ECO:0000313" key="4">
    <source>
        <dbReference type="EMBL" id="ASU83411.1"/>
    </source>
</evidence>
<feature type="transmembrane region" description="Helical" evidence="2">
    <location>
        <begin position="249"/>
        <end position="270"/>
    </location>
</feature>
<feature type="region of interest" description="Disordered" evidence="1">
    <location>
        <begin position="581"/>
        <end position="651"/>
    </location>
</feature>
<evidence type="ECO:0000256" key="1">
    <source>
        <dbReference type="SAM" id="MobiDB-lite"/>
    </source>
</evidence>
<keyword evidence="2" id="KW-0812">Transmembrane</keyword>
<dbReference type="InterPro" id="IPR021878">
    <property type="entry name" value="TgpA_N"/>
</dbReference>
<keyword evidence="2" id="KW-0472">Membrane</keyword>
<dbReference type="Gene3D" id="3.10.620.30">
    <property type="match status" value="1"/>
</dbReference>
<dbReference type="PANTHER" id="PTHR42736:SF1">
    <property type="entry name" value="PROTEIN-GLUTAMINE GAMMA-GLUTAMYLTRANSFERASE"/>
    <property type="match status" value="1"/>
</dbReference>
<dbReference type="Pfam" id="PF11992">
    <property type="entry name" value="TgpA_N"/>
    <property type="match status" value="1"/>
</dbReference>
<dbReference type="PANTHER" id="PTHR42736">
    <property type="entry name" value="PROTEIN-GLUTAMINE GAMMA-GLUTAMYLTRANSFERASE"/>
    <property type="match status" value="1"/>
</dbReference>
<reference evidence="4 5" key="1">
    <citation type="submission" date="2017-08" db="EMBL/GenBank/DDBJ databases">
        <title>The complete genome sequence of Nocardiopsis gilva YIM 90087.</title>
        <authorList>
            <person name="Yin M."/>
            <person name="Tang S."/>
        </authorList>
    </citation>
    <scope>NUCLEOTIDE SEQUENCE [LARGE SCALE GENOMIC DNA]</scope>
    <source>
        <strain evidence="4 5">YIM 90087</strain>
    </source>
</reference>
<dbReference type="EMBL" id="CP022753">
    <property type="protein sequence ID" value="ASU83411.1"/>
    <property type="molecule type" value="Genomic_DNA"/>
</dbReference>
<dbReference type="InterPro" id="IPR052901">
    <property type="entry name" value="Bact_TGase-like"/>
</dbReference>
<dbReference type="Pfam" id="PF01841">
    <property type="entry name" value="Transglut_core"/>
    <property type="match status" value="1"/>
</dbReference>
<evidence type="ECO:0000256" key="2">
    <source>
        <dbReference type="SAM" id="Phobius"/>
    </source>
</evidence>
<proteinExistence type="predicted"/>
<organism evidence="4 5">
    <name type="scientific">Nocardiopsis gilva YIM 90087</name>
    <dbReference type="NCBI Taxonomy" id="1235441"/>
    <lineage>
        <taxon>Bacteria</taxon>
        <taxon>Bacillati</taxon>
        <taxon>Actinomycetota</taxon>
        <taxon>Actinomycetes</taxon>
        <taxon>Streptosporangiales</taxon>
        <taxon>Nocardiopsidaceae</taxon>
        <taxon>Nocardiopsis</taxon>
    </lineage>
</organism>
<keyword evidence="2" id="KW-1133">Transmembrane helix</keyword>
<feature type="transmembrane region" description="Helical" evidence="2">
    <location>
        <begin position="203"/>
        <end position="223"/>
    </location>
</feature>
<gene>
    <name evidence="4" type="ORF">CDO52_12020</name>
</gene>
<feature type="compositionally biased region" description="Low complexity" evidence="1">
    <location>
        <begin position="634"/>
        <end position="651"/>
    </location>
</feature>
<feature type="transmembrane region" description="Helical" evidence="2">
    <location>
        <begin position="180"/>
        <end position="197"/>
    </location>
</feature>
<dbReference type="Proteomes" id="UP000215005">
    <property type="component" value="Chromosome"/>
</dbReference>
<keyword evidence="5" id="KW-1185">Reference proteome</keyword>
<evidence type="ECO:0000313" key="5">
    <source>
        <dbReference type="Proteomes" id="UP000215005"/>
    </source>
</evidence>
<dbReference type="SMART" id="SM00460">
    <property type="entry name" value="TGc"/>
    <property type="match status" value="1"/>
</dbReference>